<reference evidence="6" key="1">
    <citation type="submission" date="2016-10" db="EMBL/GenBank/DDBJ databases">
        <authorList>
            <person name="Varghese N."/>
            <person name="Submissions S."/>
        </authorList>
    </citation>
    <scope>NUCLEOTIDE SEQUENCE [LARGE SCALE GENOMIC DNA]</scope>
    <source>
        <strain evidence="6">DSM 11593</strain>
    </source>
</reference>
<dbReference type="OrthoDB" id="9815654at2"/>
<keyword evidence="6" id="KW-1185">Reference proteome</keyword>
<evidence type="ECO:0000313" key="5">
    <source>
        <dbReference type="EMBL" id="SEH88418.1"/>
    </source>
</evidence>
<organism evidence="5 6">
    <name type="scientific">Paracoccus alkenifer</name>
    <dbReference type="NCBI Taxonomy" id="65735"/>
    <lineage>
        <taxon>Bacteria</taxon>
        <taxon>Pseudomonadati</taxon>
        <taxon>Pseudomonadota</taxon>
        <taxon>Alphaproteobacteria</taxon>
        <taxon>Rhodobacterales</taxon>
        <taxon>Paracoccaceae</taxon>
        <taxon>Paracoccus</taxon>
    </lineage>
</organism>
<evidence type="ECO:0000256" key="2">
    <source>
        <dbReference type="ARBA" id="ARBA00023125"/>
    </source>
</evidence>
<sequence length="228" mass="24634">MTSQDNTITPIRVASLASQVHDALAEMLLSGALRPDDRISMRDLAERLGVSVMPVRDAVARLVAQQALVVLPNRAVAVPLLTRGQFRDLTEVRVHNETHAAALAARRATQAQVAALRRADLAFEQALAAADAKPAVKANKDLHFVLYEAAGSPVLVEVIGALWLKAGPIINLDLEQDTRRRRTAVSRGWHARLLQAVEARDAQAAADAVEADIRSASEFILSRDILPA</sequence>
<dbReference type="Pfam" id="PF07729">
    <property type="entry name" value="FCD"/>
    <property type="match status" value="1"/>
</dbReference>
<keyword evidence="1" id="KW-0805">Transcription regulation</keyword>
<dbReference type="InterPro" id="IPR008920">
    <property type="entry name" value="TF_FadR/GntR_C"/>
</dbReference>
<feature type="domain" description="HTH gntR-type" evidence="4">
    <location>
        <begin position="14"/>
        <end position="81"/>
    </location>
</feature>
<dbReference type="PANTHER" id="PTHR43537">
    <property type="entry name" value="TRANSCRIPTIONAL REGULATOR, GNTR FAMILY"/>
    <property type="match status" value="1"/>
</dbReference>
<dbReference type="PROSITE" id="PS50949">
    <property type="entry name" value="HTH_GNTR"/>
    <property type="match status" value="1"/>
</dbReference>
<dbReference type="Pfam" id="PF00392">
    <property type="entry name" value="GntR"/>
    <property type="match status" value="1"/>
</dbReference>
<dbReference type="InterPro" id="IPR011711">
    <property type="entry name" value="GntR_C"/>
</dbReference>
<evidence type="ECO:0000256" key="3">
    <source>
        <dbReference type="ARBA" id="ARBA00023163"/>
    </source>
</evidence>
<dbReference type="InterPro" id="IPR036388">
    <property type="entry name" value="WH-like_DNA-bd_sf"/>
</dbReference>
<dbReference type="SUPFAM" id="SSF46785">
    <property type="entry name" value="Winged helix' DNA-binding domain"/>
    <property type="match status" value="1"/>
</dbReference>
<dbReference type="GO" id="GO:0003677">
    <property type="term" value="F:DNA binding"/>
    <property type="evidence" value="ECO:0007669"/>
    <property type="project" value="UniProtKB-KW"/>
</dbReference>
<dbReference type="STRING" id="65735.SAMN04488075_1617"/>
<evidence type="ECO:0000256" key="1">
    <source>
        <dbReference type="ARBA" id="ARBA00023015"/>
    </source>
</evidence>
<dbReference type="Gene3D" id="1.20.120.530">
    <property type="entry name" value="GntR ligand-binding domain-like"/>
    <property type="match status" value="1"/>
</dbReference>
<dbReference type="RefSeq" id="WP_090847089.1">
    <property type="nucleotide sequence ID" value="NZ_FNXG01000002.1"/>
</dbReference>
<dbReference type="AlphaFoldDB" id="A0A1H6LSH0"/>
<dbReference type="Gene3D" id="1.10.10.10">
    <property type="entry name" value="Winged helix-like DNA-binding domain superfamily/Winged helix DNA-binding domain"/>
    <property type="match status" value="1"/>
</dbReference>
<dbReference type="PANTHER" id="PTHR43537:SF39">
    <property type="entry name" value="HTH-TYPE TRANSCRIPTIONAL REGULATOR MCBR"/>
    <property type="match status" value="1"/>
</dbReference>
<dbReference type="CDD" id="cd07377">
    <property type="entry name" value="WHTH_GntR"/>
    <property type="match status" value="1"/>
</dbReference>
<dbReference type="InterPro" id="IPR036390">
    <property type="entry name" value="WH_DNA-bd_sf"/>
</dbReference>
<dbReference type="SUPFAM" id="SSF48008">
    <property type="entry name" value="GntR ligand-binding domain-like"/>
    <property type="match status" value="1"/>
</dbReference>
<dbReference type="GO" id="GO:0003700">
    <property type="term" value="F:DNA-binding transcription factor activity"/>
    <property type="evidence" value="ECO:0007669"/>
    <property type="project" value="InterPro"/>
</dbReference>
<dbReference type="SMART" id="SM00895">
    <property type="entry name" value="FCD"/>
    <property type="match status" value="1"/>
</dbReference>
<dbReference type="Proteomes" id="UP000199125">
    <property type="component" value="Unassembled WGS sequence"/>
</dbReference>
<proteinExistence type="predicted"/>
<keyword evidence="2 5" id="KW-0238">DNA-binding</keyword>
<protein>
    <submittedName>
        <fullName evidence="5">DNA-binding transcriptional regulator, GntR family</fullName>
    </submittedName>
</protein>
<keyword evidence="3" id="KW-0804">Transcription</keyword>
<dbReference type="SMART" id="SM00345">
    <property type="entry name" value="HTH_GNTR"/>
    <property type="match status" value="1"/>
</dbReference>
<accession>A0A1H6LSH0</accession>
<gene>
    <name evidence="5" type="ORF">SAMN04488075_1617</name>
</gene>
<name>A0A1H6LSH0_9RHOB</name>
<dbReference type="InterPro" id="IPR000524">
    <property type="entry name" value="Tscrpt_reg_HTH_GntR"/>
</dbReference>
<evidence type="ECO:0000313" key="6">
    <source>
        <dbReference type="Proteomes" id="UP000199125"/>
    </source>
</evidence>
<dbReference type="EMBL" id="FNXG01000002">
    <property type="protein sequence ID" value="SEH88418.1"/>
    <property type="molecule type" value="Genomic_DNA"/>
</dbReference>
<evidence type="ECO:0000259" key="4">
    <source>
        <dbReference type="PROSITE" id="PS50949"/>
    </source>
</evidence>